<evidence type="ECO:0000313" key="3">
    <source>
        <dbReference type="Proteomes" id="UP000799438"/>
    </source>
</evidence>
<proteinExistence type="predicted"/>
<dbReference type="AlphaFoldDB" id="A0A6A6AY87"/>
<gene>
    <name evidence="2" type="ORF">K452DRAFT_292642</name>
</gene>
<dbReference type="Proteomes" id="UP000799438">
    <property type="component" value="Unassembled WGS sequence"/>
</dbReference>
<evidence type="ECO:0000256" key="1">
    <source>
        <dbReference type="SAM" id="Phobius"/>
    </source>
</evidence>
<organism evidence="2 3">
    <name type="scientific">Aplosporella prunicola CBS 121167</name>
    <dbReference type="NCBI Taxonomy" id="1176127"/>
    <lineage>
        <taxon>Eukaryota</taxon>
        <taxon>Fungi</taxon>
        <taxon>Dikarya</taxon>
        <taxon>Ascomycota</taxon>
        <taxon>Pezizomycotina</taxon>
        <taxon>Dothideomycetes</taxon>
        <taxon>Dothideomycetes incertae sedis</taxon>
        <taxon>Botryosphaeriales</taxon>
        <taxon>Aplosporellaceae</taxon>
        <taxon>Aplosporella</taxon>
    </lineage>
</organism>
<name>A0A6A6AY87_9PEZI</name>
<keyword evidence="3" id="KW-1185">Reference proteome</keyword>
<evidence type="ECO:0000313" key="2">
    <source>
        <dbReference type="EMBL" id="KAF2136143.1"/>
    </source>
</evidence>
<protein>
    <submittedName>
        <fullName evidence="2">Uncharacterized protein</fullName>
    </submittedName>
</protein>
<dbReference type="GeneID" id="54298907"/>
<sequence length="63" mass="6928">MAGRGLAVCAGANVCFSYWDGIETVEMDTGINDSLGLAVVCLPCHCYLLWFVIRTAWEYFMSG</sequence>
<keyword evidence="1" id="KW-1133">Transmembrane helix</keyword>
<dbReference type="RefSeq" id="XP_033391861.1">
    <property type="nucleotide sequence ID" value="XM_033541411.1"/>
</dbReference>
<keyword evidence="1" id="KW-0812">Transmembrane</keyword>
<keyword evidence="1" id="KW-0472">Membrane</keyword>
<dbReference type="EMBL" id="ML995532">
    <property type="protein sequence ID" value="KAF2136143.1"/>
    <property type="molecule type" value="Genomic_DNA"/>
</dbReference>
<feature type="transmembrane region" description="Helical" evidence="1">
    <location>
        <begin position="35"/>
        <end position="53"/>
    </location>
</feature>
<reference evidence="2" key="1">
    <citation type="journal article" date="2020" name="Stud. Mycol.">
        <title>101 Dothideomycetes genomes: a test case for predicting lifestyles and emergence of pathogens.</title>
        <authorList>
            <person name="Haridas S."/>
            <person name="Albert R."/>
            <person name="Binder M."/>
            <person name="Bloem J."/>
            <person name="Labutti K."/>
            <person name="Salamov A."/>
            <person name="Andreopoulos B."/>
            <person name="Baker S."/>
            <person name="Barry K."/>
            <person name="Bills G."/>
            <person name="Bluhm B."/>
            <person name="Cannon C."/>
            <person name="Castanera R."/>
            <person name="Culley D."/>
            <person name="Daum C."/>
            <person name="Ezra D."/>
            <person name="Gonzalez J."/>
            <person name="Henrissat B."/>
            <person name="Kuo A."/>
            <person name="Liang C."/>
            <person name="Lipzen A."/>
            <person name="Lutzoni F."/>
            <person name="Magnuson J."/>
            <person name="Mondo S."/>
            <person name="Nolan M."/>
            <person name="Ohm R."/>
            <person name="Pangilinan J."/>
            <person name="Park H.-J."/>
            <person name="Ramirez L."/>
            <person name="Alfaro M."/>
            <person name="Sun H."/>
            <person name="Tritt A."/>
            <person name="Yoshinaga Y."/>
            <person name="Zwiers L.-H."/>
            <person name="Turgeon B."/>
            <person name="Goodwin S."/>
            <person name="Spatafora J."/>
            <person name="Crous P."/>
            <person name="Grigoriev I."/>
        </authorList>
    </citation>
    <scope>NUCLEOTIDE SEQUENCE</scope>
    <source>
        <strain evidence="2">CBS 121167</strain>
    </source>
</reference>
<accession>A0A6A6AY87</accession>